<evidence type="ECO:0000259" key="1">
    <source>
        <dbReference type="Pfam" id="PF06114"/>
    </source>
</evidence>
<name>A0ABT9UXZ5_9FIRM</name>
<keyword evidence="3" id="KW-1185">Reference proteome</keyword>
<dbReference type="Proteomes" id="UP001228504">
    <property type="component" value="Unassembled WGS sequence"/>
</dbReference>
<dbReference type="Pfam" id="PF06114">
    <property type="entry name" value="Peptidase_M78"/>
    <property type="match status" value="1"/>
</dbReference>
<organism evidence="2 3">
    <name type="scientific">Eubacterium multiforme</name>
    <dbReference type="NCBI Taxonomy" id="83339"/>
    <lineage>
        <taxon>Bacteria</taxon>
        <taxon>Bacillati</taxon>
        <taxon>Bacillota</taxon>
        <taxon>Clostridia</taxon>
        <taxon>Eubacteriales</taxon>
        <taxon>Eubacteriaceae</taxon>
        <taxon>Eubacterium</taxon>
    </lineage>
</organism>
<comment type="caution">
    <text evidence="2">The sequence shown here is derived from an EMBL/GenBank/DDBJ whole genome shotgun (WGS) entry which is preliminary data.</text>
</comment>
<dbReference type="EMBL" id="JAUSUF010000020">
    <property type="protein sequence ID" value="MDQ0151184.1"/>
    <property type="molecule type" value="Genomic_DNA"/>
</dbReference>
<feature type="domain" description="IrrE N-terminal-like" evidence="1">
    <location>
        <begin position="10"/>
        <end position="79"/>
    </location>
</feature>
<protein>
    <recommendedName>
        <fullName evidence="1">IrrE N-terminal-like domain-containing protein</fullName>
    </recommendedName>
</protein>
<gene>
    <name evidence="2" type="ORF">J2S18_003161</name>
</gene>
<reference evidence="2 3" key="1">
    <citation type="submission" date="2023-07" db="EMBL/GenBank/DDBJ databases">
        <title>Genomic Encyclopedia of Type Strains, Phase IV (KMG-IV): sequencing the most valuable type-strain genomes for metagenomic binning, comparative biology and taxonomic classification.</title>
        <authorList>
            <person name="Goeker M."/>
        </authorList>
    </citation>
    <scope>NUCLEOTIDE SEQUENCE [LARGE SCALE GENOMIC DNA]</scope>
    <source>
        <strain evidence="2 3">DSM 20694</strain>
    </source>
</reference>
<sequence>MTYDELLIEAEELGIIVKEIKMRTKKGRCYGNRIAINSKLNNTEKACILAEELGHYNLTIGNILNQKEIENKKQELIARKYGFDRNVGLIGLIEAFKHGCIGRFEIAEYLDVTEEYLQEAIDYYRDKYGVMYQIDNYLIYFMPNLFIGKAF</sequence>
<evidence type="ECO:0000313" key="3">
    <source>
        <dbReference type="Proteomes" id="UP001228504"/>
    </source>
</evidence>
<proteinExistence type="predicted"/>
<evidence type="ECO:0000313" key="2">
    <source>
        <dbReference type="EMBL" id="MDQ0151184.1"/>
    </source>
</evidence>
<dbReference type="RefSeq" id="WP_307488203.1">
    <property type="nucleotide sequence ID" value="NZ_JAUSUF010000020.1"/>
</dbReference>
<accession>A0ABT9UXZ5</accession>
<dbReference type="InterPro" id="IPR010359">
    <property type="entry name" value="IrrE_HExxH"/>
</dbReference>